<evidence type="ECO:0000313" key="3">
    <source>
        <dbReference type="WBParaSite" id="EgrG_001025100"/>
    </source>
</evidence>
<dbReference type="AlphaFoldDB" id="A0A068WII0"/>
<name>A0A068WII0_ECHGR</name>
<accession>A0A068WII0</accession>
<dbReference type="EMBL" id="LK028577">
    <property type="protein sequence ID" value="CDS17493.1"/>
    <property type="molecule type" value="Genomic_DNA"/>
</dbReference>
<dbReference type="Proteomes" id="UP000492820">
    <property type="component" value="Unassembled WGS sequence"/>
</dbReference>
<evidence type="ECO:0000313" key="2">
    <source>
        <dbReference type="Proteomes" id="UP000492820"/>
    </source>
</evidence>
<gene>
    <name evidence="1" type="ORF">EgrG_001025100</name>
</gene>
<evidence type="ECO:0000313" key="1">
    <source>
        <dbReference type="EMBL" id="CDS17493.1"/>
    </source>
</evidence>
<organism evidence="1">
    <name type="scientific">Echinococcus granulosus</name>
    <name type="common">Hydatid tapeworm</name>
    <dbReference type="NCBI Taxonomy" id="6210"/>
    <lineage>
        <taxon>Eukaryota</taxon>
        <taxon>Metazoa</taxon>
        <taxon>Spiralia</taxon>
        <taxon>Lophotrochozoa</taxon>
        <taxon>Platyhelminthes</taxon>
        <taxon>Cestoda</taxon>
        <taxon>Eucestoda</taxon>
        <taxon>Cyclophyllidea</taxon>
        <taxon>Taeniidae</taxon>
        <taxon>Echinococcus</taxon>
        <taxon>Echinococcus granulosus group</taxon>
    </lineage>
</organism>
<sequence>MRSLHSAEISSASDIGVRMKDLSERIQEEIVNELKSKNIEKVEPTDYRSTTTVDFHRTSTLPQSKSGNWSVLDLWDEEPATFWTDNYSDVTGITQRSAGVKPFRKCSNFSRSIGRKTDAT</sequence>
<protein>
    <submittedName>
        <fullName evidence="1 3">Expressed protein</fullName>
    </submittedName>
</protein>
<reference evidence="3" key="3">
    <citation type="submission" date="2020-10" db="UniProtKB">
        <authorList>
            <consortium name="WormBaseParasite"/>
        </authorList>
    </citation>
    <scope>IDENTIFICATION</scope>
</reference>
<dbReference type="WBParaSite" id="EgrG_001025100">
    <property type="protein sequence ID" value="EgrG_001025100"/>
    <property type="gene ID" value="EgrG_001025100"/>
</dbReference>
<reference evidence="1 2" key="1">
    <citation type="journal article" date="2013" name="Nature">
        <title>The genomes of four tapeworm species reveal adaptations to parasitism.</title>
        <authorList>
            <person name="Tsai I.J."/>
            <person name="Zarowiecki M."/>
            <person name="Holroyd N."/>
            <person name="Garciarrubio A."/>
            <person name="Sanchez-Flores A."/>
            <person name="Brooks K.L."/>
            <person name="Tracey A."/>
            <person name="Bobes R.J."/>
            <person name="Fragoso G."/>
            <person name="Sciutto E."/>
            <person name="Aslett M."/>
            <person name="Beasley H."/>
            <person name="Bennett H.M."/>
            <person name="Cai J."/>
            <person name="Camicia F."/>
            <person name="Clark R."/>
            <person name="Cucher M."/>
            <person name="De Silva N."/>
            <person name="Day T.A."/>
            <person name="Deplazes P."/>
            <person name="Estrada K."/>
            <person name="Fernandez C."/>
            <person name="Holland P.W."/>
            <person name="Hou J."/>
            <person name="Hu S."/>
            <person name="Huckvale T."/>
            <person name="Hung S.S."/>
            <person name="Kamenetzky L."/>
            <person name="Keane J.A."/>
            <person name="Kiss F."/>
            <person name="Koziol U."/>
            <person name="Lambert O."/>
            <person name="Liu K."/>
            <person name="Luo X."/>
            <person name="Luo Y."/>
            <person name="Macchiaroli N."/>
            <person name="Nichol S."/>
            <person name="Paps J."/>
            <person name="Parkinson J."/>
            <person name="Pouchkina-Stantcheva N."/>
            <person name="Riddiford N."/>
            <person name="Rosenzvit M."/>
            <person name="Salinas G."/>
            <person name="Wasmuth J.D."/>
            <person name="Zamanian M."/>
            <person name="Zheng Y."/>
            <person name="Cai X."/>
            <person name="Soberon X."/>
            <person name="Olson P.D."/>
            <person name="Laclette J.P."/>
            <person name="Brehm K."/>
            <person name="Berriman M."/>
            <person name="Garciarrubio A."/>
            <person name="Bobes R.J."/>
            <person name="Fragoso G."/>
            <person name="Sanchez-Flores A."/>
            <person name="Estrada K."/>
            <person name="Cevallos M.A."/>
            <person name="Morett E."/>
            <person name="Gonzalez V."/>
            <person name="Portillo T."/>
            <person name="Ochoa-Leyva A."/>
            <person name="Jose M.V."/>
            <person name="Sciutto E."/>
            <person name="Landa A."/>
            <person name="Jimenez L."/>
            <person name="Valdes V."/>
            <person name="Carrero J.C."/>
            <person name="Larralde C."/>
            <person name="Morales-Montor J."/>
            <person name="Limon-Lason J."/>
            <person name="Soberon X."/>
            <person name="Laclette J.P."/>
        </authorList>
    </citation>
    <scope>NUCLEOTIDE SEQUENCE [LARGE SCALE GENOMIC DNA]</scope>
</reference>
<reference evidence="1" key="2">
    <citation type="submission" date="2014-06" db="EMBL/GenBank/DDBJ databases">
        <authorList>
            <person name="Aslett M."/>
        </authorList>
    </citation>
    <scope>NUCLEOTIDE SEQUENCE</scope>
</reference>
<proteinExistence type="predicted"/>
<dbReference type="OrthoDB" id="2120499at2759"/>